<dbReference type="Proteomes" id="UP001145021">
    <property type="component" value="Unassembled WGS sequence"/>
</dbReference>
<evidence type="ECO:0000313" key="4">
    <source>
        <dbReference type="Proteomes" id="UP001145021"/>
    </source>
</evidence>
<gene>
    <name evidence="3" type="ORF">LPJ64_002446</name>
</gene>
<dbReference type="EMBL" id="JANBOH010000078">
    <property type="protein sequence ID" value="KAJ1646023.1"/>
    <property type="molecule type" value="Genomic_DNA"/>
</dbReference>
<evidence type="ECO:0000259" key="2">
    <source>
        <dbReference type="Pfam" id="PF10615"/>
    </source>
</evidence>
<keyword evidence="1" id="KW-0812">Transmembrane</keyword>
<feature type="transmembrane region" description="Helical" evidence="1">
    <location>
        <begin position="175"/>
        <end position="196"/>
    </location>
</feature>
<sequence length="258" mass="29245">MMMRQRQKMSQQAAQEQEKLKSRLNSIYSEDILNIARHFGNRREATAAQVTDIDNKGITIQWQWEEKKDSGKKSTDEMQFAFREAITAGSAIQEISDLASEANKALGLETKPQLTKDKEALEARTLVSFAFRPPRIQVMASVLFGLVLLGYMAFTEHVHPSLAFIRRYIISQTTCYYIFVIAIGAHILEALAVFSVCQLIKTFQPRQMTTEMQVKWTIGGALFGIFCLHDFMARIMRQFAIADSMKGPSLSQKGYGQN</sequence>
<dbReference type="Pfam" id="PF14934">
    <property type="entry name" value="TMEM254"/>
    <property type="match status" value="1"/>
</dbReference>
<dbReference type="Gene3D" id="3.20.180.10">
    <property type="entry name" value="PNP-oxidase-like"/>
    <property type="match status" value="1"/>
</dbReference>
<dbReference type="InterPro" id="IPR019595">
    <property type="entry name" value="DUF2470"/>
</dbReference>
<keyword evidence="1" id="KW-1133">Transmembrane helix</keyword>
<feature type="transmembrane region" description="Helical" evidence="1">
    <location>
        <begin position="216"/>
        <end position="236"/>
    </location>
</feature>
<evidence type="ECO:0000256" key="1">
    <source>
        <dbReference type="SAM" id="Phobius"/>
    </source>
</evidence>
<dbReference type="AlphaFoldDB" id="A0A9W7XJL7"/>
<name>A0A9W7XJL7_9FUNG</name>
<reference evidence="3" key="1">
    <citation type="submission" date="2022-07" db="EMBL/GenBank/DDBJ databases">
        <title>Phylogenomic reconstructions and comparative analyses of Kickxellomycotina fungi.</title>
        <authorList>
            <person name="Reynolds N.K."/>
            <person name="Stajich J.E."/>
            <person name="Barry K."/>
            <person name="Grigoriev I.V."/>
            <person name="Crous P."/>
            <person name="Smith M.E."/>
        </authorList>
    </citation>
    <scope>NUCLEOTIDE SEQUENCE</scope>
    <source>
        <strain evidence="3">NBRC 105413</strain>
    </source>
</reference>
<accession>A0A9W7XJL7</accession>
<feature type="domain" description="DUF2470" evidence="2">
    <location>
        <begin position="24"/>
        <end position="87"/>
    </location>
</feature>
<protein>
    <recommendedName>
        <fullName evidence="2">DUF2470 domain-containing protein</fullName>
    </recommendedName>
</protein>
<keyword evidence="4" id="KW-1185">Reference proteome</keyword>
<keyword evidence="1" id="KW-0472">Membrane</keyword>
<dbReference type="InterPro" id="IPR037119">
    <property type="entry name" value="Haem_oxidase_HugZ-like_sf"/>
</dbReference>
<dbReference type="Pfam" id="PF10615">
    <property type="entry name" value="DUF2470"/>
    <property type="match status" value="1"/>
</dbReference>
<organism evidence="3 4">
    <name type="scientific">Coemansia asiatica</name>
    <dbReference type="NCBI Taxonomy" id="1052880"/>
    <lineage>
        <taxon>Eukaryota</taxon>
        <taxon>Fungi</taxon>
        <taxon>Fungi incertae sedis</taxon>
        <taxon>Zoopagomycota</taxon>
        <taxon>Kickxellomycotina</taxon>
        <taxon>Kickxellomycetes</taxon>
        <taxon>Kickxellales</taxon>
        <taxon>Kickxellaceae</taxon>
        <taxon>Coemansia</taxon>
    </lineage>
</organism>
<dbReference type="InterPro" id="IPR028110">
    <property type="entry name" value="TMEM254"/>
</dbReference>
<comment type="caution">
    <text evidence="3">The sequence shown here is derived from an EMBL/GenBank/DDBJ whole genome shotgun (WGS) entry which is preliminary data.</text>
</comment>
<evidence type="ECO:0000313" key="3">
    <source>
        <dbReference type="EMBL" id="KAJ1646023.1"/>
    </source>
</evidence>
<feature type="transmembrane region" description="Helical" evidence="1">
    <location>
        <begin position="136"/>
        <end position="154"/>
    </location>
</feature>
<proteinExistence type="predicted"/>